<accession>A0A2W7QFS1</accession>
<dbReference type="InterPro" id="IPR056644">
    <property type="entry name" value="DUF7742"/>
</dbReference>
<reference evidence="2 3" key="1">
    <citation type="submission" date="2018-06" db="EMBL/GenBank/DDBJ databases">
        <title>Genomic Encyclopedia of Archaeal and Bacterial Type Strains, Phase II (KMG-II): from individual species to whole genera.</title>
        <authorList>
            <person name="Goeker M."/>
        </authorList>
    </citation>
    <scope>NUCLEOTIDE SEQUENCE [LARGE SCALE GENOMIC DNA]</scope>
    <source>
        <strain evidence="2 3">DSM 13087</strain>
    </source>
</reference>
<dbReference type="Pfam" id="PF24891">
    <property type="entry name" value="DUF7742"/>
    <property type="match status" value="1"/>
</dbReference>
<evidence type="ECO:0000313" key="3">
    <source>
        <dbReference type="Proteomes" id="UP000249364"/>
    </source>
</evidence>
<feature type="domain" description="DUF7742" evidence="1">
    <location>
        <begin position="2"/>
        <end position="88"/>
    </location>
</feature>
<gene>
    <name evidence="2" type="ORF">LY56_01208</name>
</gene>
<comment type="caution">
    <text evidence="2">The sequence shown here is derived from an EMBL/GenBank/DDBJ whole genome shotgun (WGS) entry which is preliminary data.</text>
</comment>
<evidence type="ECO:0000313" key="2">
    <source>
        <dbReference type="EMBL" id="PZX46236.1"/>
    </source>
</evidence>
<dbReference type="RefSeq" id="WP_111361165.1">
    <property type="nucleotide sequence ID" value="NZ_MEHT01000007.1"/>
</dbReference>
<organism evidence="2 3">
    <name type="scientific">Roseinatronobacter thiooxidans</name>
    <dbReference type="NCBI Taxonomy" id="121821"/>
    <lineage>
        <taxon>Bacteria</taxon>
        <taxon>Pseudomonadati</taxon>
        <taxon>Pseudomonadota</taxon>
        <taxon>Alphaproteobacteria</taxon>
        <taxon>Rhodobacterales</taxon>
        <taxon>Paracoccaceae</taxon>
        <taxon>Roseinatronobacter</taxon>
    </lineage>
</organism>
<dbReference type="OrthoDB" id="7863415at2"/>
<dbReference type="STRING" id="121821.GCA_001870675_01876"/>
<protein>
    <recommendedName>
        <fullName evidence="1">DUF7742 domain-containing protein</fullName>
    </recommendedName>
</protein>
<dbReference type="Proteomes" id="UP000249364">
    <property type="component" value="Unassembled WGS sequence"/>
</dbReference>
<proteinExistence type="predicted"/>
<dbReference type="AlphaFoldDB" id="A0A2W7QFS1"/>
<dbReference type="EMBL" id="QKZQ01000004">
    <property type="protein sequence ID" value="PZX46236.1"/>
    <property type="molecule type" value="Genomic_DNA"/>
</dbReference>
<keyword evidence="3" id="KW-1185">Reference proteome</keyword>
<name>A0A2W7QFS1_9RHOB</name>
<sequence>MREITQGDIRAAARVMLAHPQDQWQGVMQQMLYQAHCADCCRKALGVVHPRLGNGTLMSVALARQPVSEPLPSDQDYLVAIQAVIAAVLDWRAGRQR</sequence>
<evidence type="ECO:0000259" key="1">
    <source>
        <dbReference type="Pfam" id="PF24891"/>
    </source>
</evidence>